<name>A0ACC1SJG8_9HYPO</name>
<reference evidence="1" key="1">
    <citation type="submission" date="2022-08" db="EMBL/GenBank/DDBJ databases">
        <title>Genome Sequence of Fusarium decemcellulare.</title>
        <authorList>
            <person name="Buettner E."/>
        </authorList>
    </citation>
    <scope>NUCLEOTIDE SEQUENCE</scope>
    <source>
        <strain evidence="1">Babe19</strain>
    </source>
</reference>
<accession>A0ACC1SJG8</accession>
<sequence>MGSTLSGLKNIRGHTRRGSKGQQFKIALQPISSSMALMHLPTRASTGKGILKSDNMSHSYVVEVKMRPSASNTLVIDFESALLRGRDLEKDLSEHRFAHKGESSCLDVRKAQYHWTGIDIDPTINKTNITVSENGTSVLISGYADNDAEETHVLAARISQDGTCISRDVE</sequence>
<protein>
    <submittedName>
        <fullName evidence="1">Uncharacterized protein</fullName>
    </submittedName>
</protein>
<dbReference type="Proteomes" id="UP001148629">
    <property type="component" value="Unassembled WGS sequence"/>
</dbReference>
<dbReference type="EMBL" id="JANRMS010000372">
    <property type="protein sequence ID" value="KAJ3541085.1"/>
    <property type="molecule type" value="Genomic_DNA"/>
</dbReference>
<gene>
    <name evidence="1" type="ORF">NM208_g4768</name>
</gene>
<proteinExistence type="predicted"/>
<organism evidence="1 2">
    <name type="scientific">Fusarium decemcellulare</name>
    <dbReference type="NCBI Taxonomy" id="57161"/>
    <lineage>
        <taxon>Eukaryota</taxon>
        <taxon>Fungi</taxon>
        <taxon>Dikarya</taxon>
        <taxon>Ascomycota</taxon>
        <taxon>Pezizomycotina</taxon>
        <taxon>Sordariomycetes</taxon>
        <taxon>Hypocreomycetidae</taxon>
        <taxon>Hypocreales</taxon>
        <taxon>Nectriaceae</taxon>
        <taxon>Fusarium</taxon>
        <taxon>Fusarium decemcellulare species complex</taxon>
    </lineage>
</organism>
<comment type="caution">
    <text evidence="1">The sequence shown here is derived from an EMBL/GenBank/DDBJ whole genome shotgun (WGS) entry which is preliminary data.</text>
</comment>
<keyword evidence="2" id="KW-1185">Reference proteome</keyword>
<evidence type="ECO:0000313" key="2">
    <source>
        <dbReference type="Proteomes" id="UP001148629"/>
    </source>
</evidence>
<evidence type="ECO:0000313" key="1">
    <source>
        <dbReference type="EMBL" id="KAJ3541085.1"/>
    </source>
</evidence>